<dbReference type="PANTHER" id="PTHR48081:SF33">
    <property type="entry name" value="KYNURENINE FORMAMIDASE"/>
    <property type="match status" value="1"/>
</dbReference>
<dbReference type="Proteomes" id="UP000315252">
    <property type="component" value="Unassembled WGS sequence"/>
</dbReference>
<dbReference type="PANTHER" id="PTHR48081">
    <property type="entry name" value="AB HYDROLASE SUPERFAMILY PROTEIN C4A8.06C"/>
    <property type="match status" value="1"/>
</dbReference>
<organism evidence="3 4">
    <name type="scientific">Denitrobaculum tricleocarpae</name>
    <dbReference type="NCBI Taxonomy" id="2591009"/>
    <lineage>
        <taxon>Bacteria</taxon>
        <taxon>Pseudomonadati</taxon>
        <taxon>Pseudomonadota</taxon>
        <taxon>Alphaproteobacteria</taxon>
        <taxon>Rhodospirillales</taxon>
        <taxon>Rhodospirillaceae</taxon>
        <taxon>Denitrobaculum</taxon>
    </lineage>
</organism>
<dbReference type="InterPro" id="IPR049492">
    <property type="entry name" value="BD-FAE-like_dom"/>
</dbReference>
<proteinExistence type="predicted"/>
<keyword evidence="1 3" id="KW-0378">Hydrolase</keyword>
<dbReference type="GO" id="GO:0016787">
    <property type="term" value="F:hydrolase activity"/>
    <property type="evidence" value="ECO:0007669"/>
    <property type="project" value="UniProtKB-KW"/>
</dbReference>
<reference evidence="3 4" key="1">
    <citation type="submission" date="2019-06" db="EMBL/GenBank/DDBJ databases">
        <title>Whole genome sequence for Rhodospirillaceae sp. R148.</title>
        <authorList>
            <person name="Wang G."/>
        </authorList>
    </citation>
    <scope>NUCLEOTIDE SEQUENCE [LARGE SCALE GENOMIC DNA]</scope>
    <source>
        <strain evidence="3 4">R148</strain>
    </source>
</reference>
<protein>
    <submittedName>
        <fullName evidence="3">Alpha/beta hydrolase</fullName>
    </submittedName>
</protein>
<gene>
    <name evidence="3" type="ORF">FKG95_14025</name>
</gene>
<name>A0A545TRQ0_9PROT</name>
<dbReference type="AlphaFoldDB" id="A0A545TRQ0"/>
<evidence type="ECO:0000313" key="3">
    <source>
        <dbReference type="EMBL" id="TQV79811.1"/>
    </source>
</evidence>
<dbReference type="EMBL" id="VHSH01000004">
    <property type="protein sequence ID" value="TQV79811.1"/>
    <property type="molecule type" value="Genomic_DNA"/>
</dbReference>
<dbReference type="SUPFAM" id="SSF53474">
    <property type="entry name" value="alpha/beta-Hydrolases"/>
    <property type="match status" value="1"/>
</dbReference>
<feature type="domain" description="BD-FAE-like" evidence="2">
    <location>
        <begin position="96"/>
        <end position="191"/>
    </location>
</feature>
<evidence type="ECO:0000259" key="2">
    <source>
        <dbReference type="Pfam" id="PF20434"/>
    </source>
</evidence>
<accession>A0A545TRQ0</accession>
<dbReference type="InterPro" id="IPR029058">
    <property type="entry name" value="AB_hydrolase_fold"/>
</dbReference>
<comment type="caution">
    <text evidence="3">The sequence shown here is derived from an EMBL/GenBank/DDBJ whole genome shotgun (WGS) entry which is preliminary data.</text>
</comment>
<dbReference type="Pfam" id="PF20434">
    <property type="entry name" value="BD-FAE"/>
    <property type="match status" value="1"/>
</dbReference>
<keyword evidence="4" id="KW-1185">Reference proteome</keyword>
<evidence type="ECO:0000256" key="1">
    <source>
        <dbReference type="ARBA" id="ARBA00022801"/>
    </source>
</evidence>
<dbReference type="InterPro" id="IPR050300">
    <property type="entry name" value="GDXG_lipolytic_enzyme"/>
</dbReference>
<dbReference type="Gene3D" id="3.40.50.1820">
    <property type="entry name" value="alpha/beta hydrolase"/>
    <property type="match status" value="1"/>
</dbReference>
<sequence length="318" mass="34874">MIWQDLGFARGLASNAKGEEKRGAMSGKVFLEYDQVQLDREMNLRGRWPEHQSYFDRWAADSLHVRKTYNCHSDLAYGDTPGQKLDLFLPGGEERAQRPGKTPLLAFIHGGYWKSLDKGDFSYLAPAYLERGIAFASLNYDLSPKADIGEMVAQVHRGLAWLVRRAGEYDLDPSGLYVAGHSAGGHLAAMAVNPAWTAAYDLSPEVIKGGCSVSGVYDLAPVALSFQQEELQIAPRVVESFSPLTNVPAAAAPLICAVGSDETAEFIRQQGVYVEAWRQKGLSCQVIDLPGDNHFSAADRLGERDHPLYLALLELTSS</sequence>
<evidence type="ECO:0000313" key="4">
    <source>
        <dbReference type="Proteomes" id="UP000315252"/>
    </source>
</evidence>
<dbReference type="OrthoDB" id="9771666at2"/>